<dbReference type="InterPro" id="IPR008630">
    <property type="entry name" value="Glyco_trans_34"/>
</dbReference>
<dbReference type="PANTHER" id="PTHR31306:SF5">
    <property type="entry name" value="ALPHA-1,6-MANNOSYLTRANSFERASE MNN10-RELATED"/>
    <property type="match status" value="1"/>
</dbReference>
<sequence length="274" mass="31484">MSKQILSKCWSIRNAAISLLLITIFTWQFRAIHPHWSELEKTHIDNGPPKPRVAIVAFITGPQTYLHLGLQNKDHYAKVHNYDLYVDYESHSTRGTTWLKFDMVERIVKAGQHDWIWYIDFDVLITNYDVSLTKLIDESLANTTMPDAIDFLVTDDCNGLNDGSFIVRSSPRSIEFLNAIRAVHDREKAQSGKLLGDQDSMQALLQSNNPLTQHALRIPQWKINAFPTEIGCYDMHKREWEKGMFVVHFAGAWAHVSGEDPTGQLMKKYKSQII</sequence>
<organism evidence="4 5">
    <name type="scientific">Penicillium brasilianum</name>
    <dbReference type="NCBI Taxonomy" id="104259"/>
    <lineage>
        <taxon>Eukaryota</taxon>
        <taxon>Fungi</taxon>
        <taxon>Dikarya</taxon>
        <taxon>Ascomycota</taxon>
        <taxon>Pezizomycotina</taxon>
        <taxon>Eurotiomycetes</taxon>
        <taxon>Eurotiomycetidae</taxon>
        <taxon>Eurotiales</taxon>
        <taxon>Aspergillaceae</taxon>
        <taxon>Penicillium</taxon>
    </lineage>
</organism>
<dbReference type="Pfam" id="PF05637">
    <property type="entry name" value="Glyco_transf_34"/>
    <property type="match status" value="2"/>
</dbReference>
<dbReference type="Gene3D" id="3.90.550.10">
    <property type="entry name" value="Spore Coat Polysaccharide Biosynthesis Protein SpsA, Chain A"/>
    <property type="match status" value="1"/>
</dbReference>
<dbReference type="Proteomes" id="UP000190744">
    <property type="component" value="Unassembled WGS sequence"/>
</dbReference>
<keyword evidence="2" id="KW-0328">Glycosyltransferase</keyword>
<gene>
    <name evidence="4" type="ORF">PEBR_11688</name>
</gene>
<dbReference type="GO" id="GO:0016757">
    <property type="term" value="F:glycosyltransferase activity"/>
    <property type="evidence" value="ECO:0007669"/>
    <property type="project" value="UniProtKB-KW"/>
</dbReference>
<evidence type="ECO:0008006" key="6">
    <source>
        <dbReference type="Google" id="ProtNLM"/>
    </source>
</evidence>
<reference evidence="5" key="1">
    <citation type="submission" date="2015-09" db="EMBL/GenBank/DDBJ databases">
        <authorList>
            <person name="Fill T.P."/>
            <person name="Baretta J.F."/>
            <person name="de Almeida L.G."/>
            <person name="Rocha M."/>
            <person name="de Souza D.H."/>
            <person name="Malavazi I."/>
            <person name="Cerdeira L.T."/>
            <person name="Hong H."/>
            <person name="Samborskyy M."/>
            <person name="de Vasconcelos A.T."/>
            <person name="Leadlay P."/>
            <person name="Rodrigues-Filho E."/>
        </authorList>
    </citation>
    <scope>NUCLEOTIDE SEQUENCE [LARGE SCALE GENOMIC DNA]</scope>
    <source>
        <strain evidence="5">LaBioMMi 136</strain>
    </source>
</reference>
<dbReference type="PANTHER" id="PTHR31306">
    <property type="entry name" value="ALPHA-1,6-MANNOSYLTRANSFERASE MNN11-RELATED"/>
    <property type="match status" value="1"/>
</dbReference>
<dbReference type="GO" id="GO:0006487">
    <property type="term" value="P:protein N-linked glycosylation"/>
    <property type="evidence" value="ECO:0007669"/>
    <property type="project" value="TreeGrafter"/>
</dbReference>
<comment type="caution">
    <text evidence="4">The sequence shown here is derived from an EMBL/GenBank/DDBJ whole genome shotgun (WGS) entry which is preliminary data.</text>
</comment>
<evidence type="ECO:0000256" key="2">
    <source>
        <dbReference type="ARBA" id="ARBA00022676"/>
    </source>
</evidence>
<proteinExistence type="inferred from homology"/>
<accession>A0A1S9RTK9</accession>
<dbReference type="SUPFAM" id="SSF53448">
    <property type="entry name" value="Nucleotide-diphospho-sugar transferases"/>
    <property type="match status" value="1"/>
</dbReference>
<dbReference type="AlphaFoldDB" id="A0A1S9RTK9"/>
<evidence type="ECO:0000256" key="3">
    <source>
        <dbReference type="ARBA" id="ARBA00022679"/>
    </source>
</evidence>
<protein>
    <recommendedName>
        <fullName evidence="6">Galactosyl transferase GMA12/MNN10 family protein</fullName>
    </recommendedName>
</protein>
<dbReference type="EMBL" id="LJBN01000117">
    <property type="protein sequence ID" value="OOQ88842.1"/>
    <property type="molecule type" value="Genomic_DNA"/>
</dbReference>
<keyword evidence="3" id="KW-0808">Transferase</keyword>
<comment type="similarity">
    <text evidence="1">Belongs to the glycosyltransferase 34 family.</text>
</comment>
<evidence type="ECO:0000313" key="5">
    <source>
        <dbReference type="Proteomes" id="UP000190744"/>
    </source>
</evidence>
<evidence type="ECO:0000313" key="4">
    <source>
        <dbReference type="EMBL" id="OOQ88842.1"/>
    </source>
</evidence>
<dbReference type="GO" id="GO:0000139">
    <property type="term" value="C:Golgi membrane"/>
    <property type="evidence" value="ECO:0007669"/>
    <property type="project" value="TreeGrafter"/>
</dbReference>
<evidence type="ECO:0000256" key="1">
    <source>
        <dbReference type="ARBA" id="ARBA00005664"/>
    </source>
</evidence>
<name>A0A1S9RTK9_PENBI</name>
<dbReference type="InterPro" id="IPR029044">
    <property type="entry name" value="Nucleotide-diphossugar_trans"/>
</dbReference>